<gene>
    <name evidence="1" type="ORF">L227DRAFT_653641</name>
</gene>
<dbReference type="AlphaFoldDB" id="A0A5C2SAI2"/>
<protein>
    <submittedName>
        <fullName evidence="1">Uncharacterized protein</fullName>
    </submittedName>
</protein>
<keyword evidence="2" id="KW-1185">Reference proteome</keyword>
<evidence type="ECO:0000313" key="1">
    <source>
        <dbReference type="EMBL" id="RPD60159.1"/>
    </source>
</evidence>
<dbReference type="Proteomes" id="UP000313359">
    <property type="component" value="Unassembled WGS sequence"/>
</dbReference>
<organism evidence="1 2">
    <name type="scientific">Lentinus tigrinus ALCF2SS1-6</name>
    <dbReference type="NCBI Taxonomy" id="1328759"/>
    <lineage>
        <taxon>Eukaryota</taxon>
        <taxon>Fungi</taxon>
        <taxon>Dikarya</taxon>
        <taxon>Basidiomycota</taxon>
        <taxon>Agaricomycotina</taxon>
        <taxon>Agaricomycetes</taxon>
        <taxon>Polyporales</taxon>
        <taxon>Polyporaceae</taxon>
        <taxon>Lentinus</taxon>
    </lineage>
</organism>
<name>A0A5C2SAI2_9APHY</name>
<accession>A0A5C2SAI2</accession>
<reference evidence="1" key="1">
    <citation type="journal article" date="2018" name="Genome Biol. Evol.">
        <title>Genomics and development of Lentinus tigrinus, a white-rot wood-decaying mushroom with dimorphic fruiting bodies.</title>
        <authorList>
            <person name="Wu B."/>
            <person name="Xu Z."/>
            <person name="Knudson A."/>
            <person name="Carlson A."/>
            <person name="Chen N."/>
            <person name="Kovaka S."/>
            <person name="LaButti K."/>
            <person name="Lipzen A."/>
            <person name="Pennachio C."/>
            <person name="Riley R."/>
            <person name="Schakwitz W."/>
            <person name="Umezawa K."/>
            <person name="Ohm R.A."/>
            <person name="Grigoriev I.V."/>
            <person name="Nagy L.G."/>
            <person name="Gibbons J."/>
            <person name="Hibbett D."/>
        </authorList>
    </citation>
    <scope>NUCLEOTIDE SEQUENCE [LARGE SCALE GENOMIC DNA]</scope>
    <source>
        <strain evidence="1">ALCF2SS1-6</strain>
    </source>
</reference>
<proteinExistence type="predicted"/>
<dbReference type="EMBL" id="ML122267">
    <property type="protein sequence ID" value="RPD60159.1"/>
    <property type="molecule type" value="Genomic_DNA"/>
</dbReference>
<evidence type="ECO:0000313" key="2">
    <source>
        <dbReference type="Proteomes" id="UP000313359"/>
    </source>
</evidence>
<sequence length="176" mass="19420">MSSTHRLDPKTGTASPARASVAGPTLIEHYHYYLEYRQPVNETEIPLQNASSPSAVPTQTTHASRVCASFRASPFKFVYIRTWSPSTSLESAASHLPALFAWVEKVPARAPLSILGSKDNMLWHDRGSLSSWVLGSSRMLRRLVQSALMAAVIAMELHTPLRASCQAIRLDHLRSP</sequence>